<dbReference type="PANTHER" id="PTHR43791:SF22">
    <property type="entry name" value="TRANSPORTER, PUTATIVE (AFU_ORTHOLOGUE AFUA_6G11320)-RELATED"/>
    <property type="match status" value="1"/>
</dbReference>
<dbReference type="InterPro" id="IPR036259">
    <property type="entry name" value="MFS_trans_sf"/>
</dbReference>
<comment type="subcellular location">
    <subcellularLocation>
        <location evidence="1">Membrane</location>
        <topology evidence="1">Multi-pass membrane protein</topology>
    </subcellularLocation>
</comment>
<feature type="transmembrane region" description="Helical" evidence="7">
    <location>
        <begin position="133"/>
        <end position="156"/>
    </location>
</feature>
<evidence type="ECO:0000313" key="9">
    <source>
        <dbReference type="EMBL" id="KAK8052234.1"/>
    </source>
</evidence>
<proteinExistence type="predicted"/>
<evidence type="ECO:0000259" key="8">
    <source>
        <dbReference type="PROSITE" id="PS50850"/>
    </source>
</evidence>
<feature type="transmembrane region" description="Helical" evidence="7">
    <location>
        <begin position="283"/>
        <end position="305"/>
    </location>
</feature>
<evidence type="ECO:0000256" key="1">
    <source>
        <dbReference type="ARBA" id="ARBA00004141"/>
    </source>
</evidence>
<keyword evidence="2" id="KW-0813">Transport</keyword>
<feature type="region of interest" description="Disordered" evidence="6">
    <location>
        <begin position="1"/>
        <end position="26"/>
    </location>
</feature>
<gene>
    <name evidence="9" type="ORF">PG993_003619</name>
</gene>
<dbReference type="Proteomes" id="UP001444661">
    <property type="component" value="Unassembled WGS sequence"/>
</dbReference>
<keyword evidence="5 7" id="KW-0472">Membrane</keyword>
<dbReference type="InterPro" id="IPR020846">
    <property type="entry name" value="MFS_dom"/>
</dbReference>
<keyword evidence="10" id="KW-1185">Reference proteome</keyword>
<evidence type="ECO:0000256" key="5">
    <source>
        <dbReference type="ARBA" id="ARBA00023136"/>
    </source>
</evidence>
<feature type="transmembrane region" description="Helical" evidence="7">
    <location>
        <begin position="335"/>
        <end position="354"/>
    </location>
</feature>
<dbReference type="PANTHER" id="PTHR43791">
    <property type="entry name" value="PERMEASE-RELATED"/>
    <property type="match status" value="1"/>
</dbReference>
<comment type="caution">
    <text evidence="9">The sequence shown here is derived from an EMBL/GenBank/DDBJ whole genome shotgun (WGS) entry which is preliminary data.</text>
</comment>
<dbReference type="InterPro" id="IPR011701">
    <property type="entry name" value="MFS"/>
</dbReference>
<keyword evidence="3 7" id="KW-0812">Transmembrane</keyword>
<feature type="transmembrane region" description="Helical" evidence="7">
    <location>
        <begin position="108"/>
        <end position="127"/>
    </location>
</feature>
<reference evidence="9 10" key="1">
    <citation type="submission" date="2023-01" db="EMBL/GenBank/DDBJ databases">
        <title>Analysis of 21 Apiospora genomes using comparative genomics revels a genus with tremendous synthesis potential of carbohydrate active enzymes and secondary metabolites.</title>
        <authorList>
            <person name="Sorensen T."/>
        </authorList>
    </citation>
    <scope>NUCLEOTIDE SEQUENCE [LARGE SCALE GENOMIC DNA]</scope>
    <source>
        <strain evidence="9 10">CBS 33761</strain>
    </source>
</reference>
<feature type="transmembrane region" description="Helical" evidence="7">
    <location>
        <begin position="366"/>
        <end position="386"/>
    </location>
</feature>
<evidence type="ECO:0000256" key="6">
    <source>
        <dbReference type="SAM" id="MobiDB-lite"/>
    </source>
</evidence>
<accession>A0ABR1U2U2</accession>
<dbReference type="PROSITE" id="PS50850">
    <property type="entry name" value="MFS"/>
    <property type="match status" value="1"/>
</dbReference>
<keyword evidence="4 7" id="KW-1133">Transmembrane helix</keyword>
<evidence type="ECO:0000256" key="3">
    <source>
        <dbReference type="ARBA" id="ARBA00022692"/>
    </source>
</evidence>
<evidence type="ECO:0000313" key="10">
    <source>
        <dbReference type="Proteomes" id="UP001444661"/>
    </source>
</evidence>
<sequence length="486" mass="53728">MAAEERKSPVVDSPADSDTEVTGGGSAPVNEKKLLRKLDYHLLPAVGVLYLLSFLDRSNVGNARIEGMLDDLHMTGNQYLTGLTLYFVAYVIFEIPCNIILKRTSPRVWLPTLTIAWGIVATLLGVVQDMPGFFVARVFLGITESGLFPGVVYYFSMWYKRRERQYRISLFFSAASLAGAFGGVLAYGIGRMSGIVWTNGWRWIFILEGILTVLVAIAAYWFIHNYPKTAKFLSEDERQYIHQRLVADSDATNDEKFTWSAVSDALRDGNCWLYGLGFHTMSLPLYTLSLFLPTIISSLGYTAALAQLLTVPPYAFAFLLTILLAVLSERTGQRALFIAGSSLFAAVGYCILLGNTSPKQRPGVSYLGTFFAAGGIYPAVALVLSWPAINVSGQTKRAVANAMQISIGNLGAVLGTQLYRSTDGPRFIVGHSLALAYLLANVVVVSVLWWRLRRENRRRDEAGAPVVGEEFSGWKGDADPRWRFEY</sequence>
<dbReference type="SUPFAM" id="SSF103473">
    <property type="entry name" value="MFS general substrate transporter"/>
    <property type="match status" value="1"/>
</dbReference>
<protein>
    <submittedName>
        <fullName evidence="9">MFS transporter</fullName>
    </submittedName>
</protein>
<feature type="transmembrane region" description="Helical" evidence="7">
    <location>
        <begin position="79"/>
        <end position="101"/>
    </location>
</feature>
<evidence type="ECO:0000256" key="2">
    <source>
        <dbReference type="ARBA" id="ARBA00022448"/>
    </source>
</evidence>
<evidence type="ECO:0000256" key="7">
    <source>
        <dbReference type="SAM" id="Phobius"/>
    </source>
</evidence>
<feature type="transmembrane region" description="Helical" evidence="7">
    <location>
        <begin position="428"/>
        <end position="450"/>
    </location>
</feature>
<feature type="transmembrane region" description="Helical" evidence="7">
    <location>
        <begin position="398"/>
        <end position="416"/>
    </location>
</feature>
<dbReference type="Pfam" id="PF07690">
    <property type="entry name" value="MFS_1"/>
    <property type="match status" value="1"/>
</dbReference>
<name>A0ABR1U2U2_9PEZI</name>
<dbReference type="Gene3D" id="1.20.1250.20">
    <property type="entry name" value="MFS general substrate transporter like domains"/>
    <property type="match status" value="2"/>
</dbReference>
<evidence type="ECO:0000256" key="4">
    <source>
        <dbReference type="ARBA" id="ARBA00022989"/>
    </source>
</evidence>
<feature type="transmembrane region" description="Helical" evidence="7">
    <location>
        <begin position="311"/>
        <end position="328"/>
    </location>
</feature>
<organism evidence="9 10">
    <name type="scientific">Apiospora rasikravindrae</name>
    <dbReference type="NCBI Taxonomy" id="990691"/>
    <lineage>
        <taxon>Eukaryota</taxon>
        <taxon>Fungi</taxon>
        <taxon>Dikarya</taxon>
        <taxon>Ascomycota</taxon>
        <taxon>Pezizomycotina</taxon>
        <taxon>Sordariomycetes</taxon>
        <taxon>Xylariomycetidae</taxon>
        <taxon>Amphisphaeriales</taxon>
        <taxon>Apiosporaceae</taxon>
        <taxon>Apiospora</taxon>
    </lineage>
</organism>
<feature type="transmembrane region" description="Helical" evidence="7">
    <location>
        <begin position="201"/>
        <end position="223"/>
    </location>
</feature>
<feature type="domain" description="Major facilitator superfamily (MFS) profile" evidence="8">
    <location>
        <begin position="42"/>
        <end position="458"/>
    </location>
</feature>
<feature type="transmembrane region" description="Helical" evidence="7">
    <location>
        <begin position="168"/>
        <end position="189"/>
    </location>
</feature>
<dbReference type="EMBL" id="JAQQWK010000002">
    <property type="protein sequence ID" value="KAK8052234.1"/>
    <property type="molecule type" value="Genomic_DNA"/>
</dbReference>